<dbReference type="Proteomes" id="UP001220377">
    <property type="component" value="Chromosome"/>
</dbReference>
<name>A0ABY7WPH3_9LACO</name>
<sequence>MLSSEHWTHVGETLQTATLDNGLKLQFVVKPDFHKTYALFTTRFGSIDNSFRVHPDDEFTTVPAGTAHFLEHKLFDKEDYDAFDLFGRTGASSNAFTSANQTSFLFAASDRIPENIDILLDFVQNPYFTEKTVNKEKGIIGQEIQMYRDDPNWQSYSGILGNLYPQHPVHLDVAGSVESIAKITPDILYRVHNAFYRPDNMTLTVVGNFDADEIYNLVANKEAKRDTEYPGELESGVKPDYELSSILPYRAMRLPISRPKGIVGLKGSSEVPDNMSGMKRTFALRLFLELIFGDSGSTFLDLYNRGVIDDSFYSEFNVGRGYNYIALGGDATNPAAMTEELIDLIMAYKDNPNFTSKRFDMLKKAAIGKFYSSLNSIESIANQLAGQSFSSVSLFAIPELISALTFDDVQNAAEDIVHHESLSVFHLLAQEEG</sequence>
<dbReference type="EMBL" id="CP117884">
    <property type="protein sequence ID" value="WDF82006.1"/>
    <property type="molecule type" value="Genomic_DNA"/>
</dbReference>
<proteinExistence type="predicted"/>
<dbReference type="Pfam" id="PF00675">
    <property type="entry name" value="Peptidase_M16"/>
    <property type="match status" value="1"/>
</dbReference>
<organism evidence="3 4">
    <name type="scientific">Lacticaseibacillus pabuli</name>
    <dbReference type="NCBI Taxonomy" id="3025672"/>
    <lineage>
        <taxon>Bacteria</taxon>
        <taxon>Bacillati</taxon>
        <taxon>Bacillota</taxon>
        <taxon>Bacilli</taxon>
        <taxon>Lactobacillales</taxon>
        <taxon>Lactobacillaceae</taxon>
        <taxon>Lacticaseibacillus</taxon>
    </lineage>
</organism>
<dbReference type="Pfam" id="PF05193">
    <property type="entry name" value="Peptidase_M16_C"/>
    <property type="match status" value="1"/>
</dbReference>
<feature type="domain" description="Peptidase M16 C-terminal" evidence="2">
    <location>
        <begin position="182"/>
        <end position="365"/>
    </location>
</feature>
<dbReference type="InterPro" id="IPR011765">
    <property type="entry name" value="Pept_M16_N"/>
</dbReference>
<protein>
    <submittedName>
        <fullName evidence="3">Pitrilysin family protein</fullName>
    </submittedName>
</protein>
<evidence type="ECO:0000313" key="3">
    <source>
        <dbReference type="EMBL" id="WDF82006.1"/>
    </source>
</evidence>
<evidence type="ECO:0000259" key="2">
    <source>
        <dbReference type="Pfam" id="PF05193"/>
    </source>
</evidence>
<keyword evidence="4" id="KW-1185">Reference proteome</keyword>
<evidence type="ECO:0000313" key="4">
    <source>
        <dbReference type="Proteomes" id="UP001220377"/>
    </source>
</evidence>
<dbReference type="PANTHER" id="PTHR11851:SF134">
    <property type="entry name" value="ZINC-DEPENDENT PROTEASE"/>
    <property type="match status" value="1"/>
</dbReference>
<dbReference type="RefSeq" id="WP_274259169.1">
    <property type="nucleotide sequence ID" value="NZ_CP117884.1"/>
</dbReference>
<dbReference type="NCBIfam" id="NF047421">
    <property type="entry name" value="YfmH_fam"/>
    <property type="match status" value="1"/>
</dbReference>
<dbReference type="InterPro" id="IPR011249">
    <property type="entry name" value="Metalloenz_LuxS/M16"/>
</dbReference>
<dbReference type="Gene3D" id="3.30.830.10">
    <property type="entry name" value="Metalloenzyme, LuxS/M16 peptidase-like"/>
    <property type="match status" value="2"/>
</dbReference>
<feature type="domain" description="Peptidase M16 N-terminal" evidence="1">
    <location>
        <begin position="64"/>
        <end position="151"/>
    </location>
</feature>
<dbReference type="PANTHER" id="PTHR11851">
    <property type="entry name" value="METALLOPROTEASE"/>
    <property type="match status" value="1"/>
</dbReference>
<accession>A0ABY7WPH3</accession>
<gene>
    <name evidence="3" type="ORF">PQ472_08735</name>
</gene>
<reference evidence="3 4" key="1">
    <citation type="submission" date="2023-02" db="EMBL/GenBank/DDBJ databases">
        <title>Genome sequence of Lacticaseibacillus sp. KACC 23028.</title>
        <authorList>
            <person name="Kim S."/>
            <person name="Heo J."/>
            <person name="Kwon S.-W."/>
        </authorList>
    </citation>
    <scope>NUCLEOTIDE SEQUENCE [LARGE SCALE GENOMIC DNA]</scope>
    <source>
        <strain evidence="3 4">KACC 23028</strain>
    </source>
</reference>
<dbReference type="InterPro" id="IPR050361">
    <property type="entry name" value="MPP/UQCRC_Complex"/>
</dbReference>
<dbReference type="SUPFAM" id="SSF63411">
    <property type="entry name" value="LuxS/MPP-like metallohydrolase"/>
    <property type="match status" value="2"/>
</dbReference>
<evidence type="ECO:0000259" key="1">
    <source>
        <dbReference type="Pfam" id="PF00675"/>
    </source>
</evidence>
<dbReference type="InterPro" id="IPR007863">
    <property type="entry name" value="Peptidase_M16_C"/>
</dbReference>